<protein>
    <recommendedName>
        <fullName evidence="5">HNH nuclease domain-containing protein</fullName>
    </recommendedName>
</protein>
<feature type="signal peptide" evidence="2">
    <location>
        <begin position="1"/>
        <end position="30"/>
    </location>
</feature>
<feature type="compositionally biased region" description="Basic and acidic residues" evidence="1">
    <location>
        <begin position="43"/>
        <end position="60"/>
    </location>
</feature>
<evidence type="ECO:0008006" key="5">
    <source>
        <dbReference type="Google" id="ProtNLM"/>
    </source>
</evidence>
<evidence type="ECO:0000256" key="1">
    <source>
        <dbReference type="SAM" id="MobiDB-lite"/>
    </source>
</evidence>
<dbReference type="Proteomes" id="UP001519460">
    <property type="component" value="Unassembled WGS sequence"/>
</dbReference>
<gene>
    <name evidence="3" type="ORF">BaRGS_00008811</name>
</gene>
<dbReference type="AlphaFoldDB" id="A0ABD0LLA5"/>
<evidence type="ECO:0000256" key="2">
    <source>
        <dbReference type="SAM" id="SignalP"/>
    </source>
</evidence>
<comment type="caution">
    <text evidence="3">The sequence shown here is derived from an EMBL/GenBank/DDBJ whole genome shotgun (WGS) entry which is preliminary data.</text>
</comment>
<feature type="chain" id="PRO_5044883108" description="HNH nuclease domain-containing protein" evidence="2">
    <location>
        <begin position="31"/>
        <end position="460"/>
    </location>
</feature>
<keyword evidence="4" id="KW-1185">Reference proteome</keyword>
<sequence>MPRQPPVTAVNVNEAVLLLDVVLMRTLVEAMSNDEGRSNGSRKQSEEGAAEREVTPDAPKKRSRHLTPECNGEVFCNGKRSPRDLSPAVVDGIPRSPRLDGGRRRKLVLHFDLRNTVLVADSVTNVAVEQALNAFLTGATWGWEEDGIWRWHSDTPSVKPPAPGYVTYYKYLERQLVRTPSERTALRLATGDFTSTPIGSIFRPHFERHMTRLKWNYDGDKAAHQLLTMSGTDGQLYHYILEAVYRLIYHLVDTRRDFALVIRTYGLDAENVLSSLAHGIKGNHPGFSRALNVPLNRTPGTIQRLKSDVIVMESYRPDSAQKELLTKLSHERDIYRFLSGSQGISGYVDDFNSWQAHNYNHHSGKPLWIDPYDKHHHHIIFDDNFRALDEDSIVDVRVFDKEETTRAYSLTKTQLSLLEDVCLVQADLLEGIDDKDYFLRKVELCEANYARMIKSNSFPV</sequence>
<dbReference type="PANTHER" id="PTHR36960:SF1">
    <property type="entry name" value="SI:DKEY-32E6.3"/>
    <property type="match status" value="1"/>
</dbReference>
<reference evidence="3 4" key="1">
    <citation type="journal article" date="2023" name="Sci. Data">
        <title>Genome assembly of the Korean intertidal mud-creeper Batillaria attramentaria.</title>
        <authorList>
            <person name="Patra A.K."/>
            <person name="Ho P.T."/>
            <person name="Jun S."/>
            <person name="Lee S.J."/>
            <person name="Kim Y."/>
            <person name="Won Y.J."/>
        </authorList>
    </citation>
    <scope>NUCLEOTIDE SEQUENCE [LARGE SCALE GENOMIC DNA]</scope>
    <source>
        <strain evidence="3">Wonlab-2016</strain>
    </source>
</reference>
<dbReference type="PANTHER" id="PTHR36960">
    <property type="entry name" value="SI:DKEY-32E6.3"/>
    <property type="match status" value="1"/>
</dbReference>
<organism evidence="3 4">
    <name type="scientific">Batillaria attramentaria</name>
    <dbReference type="NCBI Taxonomy" id="370345"/>
    <lineage>
        <taxon>Eukaryota</taxon>
        <taxon>Metazoa</taxon>
        <taxon>Spiralia</taxon>
        <taxon>Lophotrochozoa</taxon>
        <taxon>Mollusca</taxon>
        <taxon>Gastropoda</taxon>
        <taxon>Caenogastropoda</taxon>
        <taxon>Sorbeoconcha</taxon>
        <taxon>Cerithioidea</taxon>
        <taxon>Batillariidae</taxon>
        <taxon>Batillaria</taxon>
    </lineage>
</organism>
<accession>A0ABD0LLA5</accession>
<dbReference type="EMBL" id="JACVVK020000040">
    <property type="protein sequence ID" value="KAK7499963.1"/>
    <property type="molecule type" value="Genomic_DNA"/>
</dbReference>
<name>A0ABD0LLA5_9CAEN</name>
<feature type="region of interest" description="Disordered" evidence="1">
    <location>
        <begin position="33"/>
        <end position="78"/>
    </location>
</feature>
<keyword evidence="2" id="KW-0732">Signal</keyword>
<proteinExistence type="predicted"/>
<evidence type="ECO:0000313" key="3">
    <source>
        <dbReference type="EMBL" id="KAK7499963.1"/>
    </source>
</evidence>
<evidence type="ECO:0000313" key="4">
    <source>
        <dbReference type="Proteomes" id="UP001519460"/>
    </source>
</evidence>